<gene>
    <name evidence="2" type="ORF">OLC1_LOCUS24280</name>
</gene>
<reference evidence="2" key="1">
    <citation type="submission" date="2023-03" db="EMBL/GenBank/DDBJ databases">
        <authorList>
            <person name="Julca I."/>
        </authorList>
    </citation>
    <scope>NUCLEOTIDE SEQUENCE</scope>
</reference>
<protein>
    <submittedName>
        <fullName evidence="2">OLC1v1019971C1</fullName>
    </submittedName>
</protein>
<dbReference type="InterPro" id="IPR055290">
    <property type="entry name" value="At3g26010-like"/>
</dbReference>
<organism evidence="2 3">
    <name type="scientific">Oldenlandia corymbosa var. corymbosa</name>
    <dbReference type="NCBI Taxonomy" id="529605"/>
    <lineage>
        <taxon>Eukaryota</taxon>
        <taxon>Viridiplantae</taxon>
        <taxon>Streptophyta</taxon>
        <taxon>Embryophyta</taxon>
        <taxon>Tracheophyta</taxon>
        <taxon>Spermatophyta</taxon>
        <taxon>Magnoliopsida</taxon>
        <taxon>eudicotyledons</taxon>
        <taxon>Gunneridae</taxon>
        <taxon>Pentapetalae</taxon>
        <taxon>asterids</taxon>
        <taxon>lamiids</taxon>
        <taxon>Gentianales</taxon>
        <taxon>Rubiaceae</taxon>
        <taxon>Rubioideae</taxon>
        <taxon>Spermacoceae</taxon>
        <taxon>Hedyotis-Oldenlandia complex</taxon>
        <taxon>Oldenlandia</taxon>
    </lineage>
</organism>
<dbReference type="Gene3D" id="1.20.1280.50">
    <property type="match status" value="1"/>
</dbReference>
<dbReference type="PANTHER" id="PTHR35546">
    <property type="entry name" value="F-BOX PROTEIN INTERACTION DOMAIN PROTEIN-RELATED"/>
    <property type="match status" value="1"/>
</dbReference>
<dbReference type="InterPro" id="IPR056592">
    <property type="entry name" value="Beta-prop_At3g26010-like"/>
</dbReference>
<dbReference type="InterPro" id="IPR036047">
    <property type="entry name" value="F-box-like_dom_sf"/>
</dbReference>
<dbReference type="SUPFAM" id="SSF81383">
    <property type="entry name" value="F-box domain"/>
    <property type="match status" value="1"/>
</dbReference>
<dbReference type="SMART" id="SM00256">
    <property type="entry name" value="FBOX"/>
    <property type="match status" value="1"/>
</dbReference>
<name>A0AAV1EFF6_OLDCO</name>
<dbReference type="AlphaFoldDB" id="A0AAV1EFF6"/>
<sequence>MEVGRDSNAVSGGRFLEGDLPEWFLFELLHRLPVKDVLRFQSVSKQWRSLISEHSFPDSYISRLPFSERRPFIFHPSKNQVIDGDDGIRSKYPEGHFLTLPTPKIKASKSRGPGYYFRTLGIDKGFLLVCWLVTVSGELSDYTIYSGGFHICSGTTHQRLSLPPLPPDSSFTKEGVCFIAQVNESRKVLTSFKVIVLDSIPLNGCFVVNIFSSETGRWELIRVPFQGPTTLILHSRRPVVLNNTIYWVTNERLNHGSSLGNVQRRLKYFKKNEEKGREKTWLKVWELQDDGNSWCLQHTIKFDDVVDGDGRIQSPIRIWKVVSCHPSDPNVMYLDLGREMGMVSFNILTKKFEQVGPHIFFDDLFVVEIPPWPFSIPPSLMSVGDHE</sequence>
<dbReference type="EMBL" id="OX459126">
    <property type="protein sequence ID" value="CAI9118404.1"/>
    <property type="molecule type" value="Genomic_DNA"/>
</dbReference>
<dbReference type="InterPro" id="IPR001810">
    <property type="entry name" value="F-box_dom"/>
</dbReference>
<evidence type="ECO:0000259" key="1">
    <source>
        <dbReference type="PROSITE" id="PS50181"/>
    </source>
</evidence>
<dbReference type="Pfam" id="PF24750">
    <property type="entry name" value="b-prop_At3g26010-like"/>
    <property type="match status" value="1"/>
</dbReference>
<evidence type="ECO:0000313" key="2">
    <source>
        <dbReference type="EMBL" id="CAI9118404.1"/>
    </source>
</evidence>
<dbReference type="PROSITE" id="PS50181">
    <property type="entry name" value="FBOX"/>
    <property type="match status" value="1"/>
</dbReference>
<dbReference type="Pfam" id="PF00646">
    <property type="entry name" value="F-box"/>
    <property type="match status" value="1"/>
</dbReference>
<proteinExistence type="predicted"/>
<dbReference type="PANTHER" id="PTHR35546:SF70">
    <property type="entry name" value="F-BOX PROTEIN INTERACTION DOMAIN PROTEIN"/>
    <property type="match status" value="1"/>
</dbReference>
<dbReference type="Proteomes" id="UP001161247">
    <property type="component" value="Chromosome 9"/>
</dbReference>
<keyword evidence="3" id="KW-1185">Reference proteome</keyword>
<feature type="domain" description="F-box" evidence="1">
    <location>
        <begin position="14"/>
        <end position="64"/>
    </location>
</feature>
<evidence type="ECO:0000313" key="3">
    <source>
        <dbReference type="Proteomes" id="UP001161247"/>
    </source>
</evidence>
<accession>A0AAV1EFF6</accession>